<proteinExistence type="predicted"/>
<reference evidence="1 2" key="1">
    <citation type="submission" date="2018-10" db="EMBL/GenBank/DDBJ databases">
        <title>Genomic Encyclopedia of Archaeal and Bacterial Type Strains, Phase II (KMG-II): from individual species to whole genera.</title>
        <authorList>
            <person name="Goeker M."/>
        </authorList>
    </citation>
    <scope>NUCLEOTIDE SEQUENCE [LARGE SCALE GENOMIC DNA]</scope>
    <source>
        <strain evidence="1 2">DSM 18602</strain>
    </source>
</reference>
<comment type="caution">
    <text evidence="1">The sequence shown here is derived from an EMBL/GenBank/DDBJ whole genome shotgun (WGS) entry which is preliminary data.</text>
</comment>
<organism evidence="1 2">
    <name type="scientific">Mucilaginibacter gracilis</name>
    <dbReference type="NCBI Taxonomy" id="423350"/>
    <lineage>
        <taxon>Bacteria</taxon>
        <taxon>Pseudomonadati</taxon>
        <taxon>Bacteroidota</taxon>
        <taxon>Sphingobacteriia</taxon>
        <taxon>Sphingobacteriales</taxon>
        <taxon>Sphingobacteriaceae</taxon>
        <taxon>Mucilaginibacter</taxon>
    </lineage>
</organism>
<accession>A0A495J1C2</accession>
<name>A0A495J1C2_9SPHI</name>
<evidence type="ECO:0000313" key="1">
    <source>
        <dbReference type="EMBL" id="RKR81879.1"/>
    </source>
</evidence>
<evidence type="ECO:0000313" key="2">
    <source>
        <dbReference type="Proteomes" id="UP000268007"/>
    </source>
</evidence>
<protein>
    <submittedName>
        <fullName evidence="1">Uncharacterized protein</fullName>
    </submittedName>
</protein>
<keyword evidence="2" id="KW-1185">Reference proteome</keyword>
<dbReference type="EMBL" id="RBKU01000001">
    <property type="protein sequence ID" value="RKR81879.1"/>
    <property type="molecule type" value="Genomic_DNA"/>
</dbReference>
<sequence length="128" mass="14688">MFLLVFIISGFKDIVFVKVQDTIIMNTTYSLKVVGPAKYSAYNNDVFCLFAEYERAYEMNIPEFISATAQFCADNYNTTVYTYQLSGILLGLVKKNKLSRMVSAEKNAMCTRNQMKFETCLILSFFLL</sequence>
<dbReference type="AlphaFoldDB" id="A0A495J1C2"/>
<gene>
    <name evidence="1" type="ORF">BDD43_2040</name>
</gene>
<dbReference type="Proteomes" id="UP000268007">
    <property type="component" value="Unassembled WGS sequence"/>
</dbReference>